<dbReference type="GO" id="GO:0000166">
    <property type="term" value="F:nucleotide binding"/>
    <property type="evidence" value="ECO:0007669"/>
    <property type="project" value="InterPro"/>
</dbReference>
<proteinExistence type="inferred from homology"/>
<dbReference type="PANTHER" id="PTHR22604">
    <property type="entry name" value="OXIDOREDUCTASES"/>
    <property type="match status" value="1"/>
</dbReference>
<gene>
    <name evidence="5" type="ORF">DPRO_2747</name>
</gene>
<dbReference type="OrthoDB" id="9793050at2"/>
<evidence type="ECO:0000256" key="1">
    <source>
        <dbReference type="ARBA" id="ARBA00010928"/>
    </source>
</evidence>
<dbReference type="InterPro" id="IPR050984">
    <property type="entry name" value="Gfo/Idh/MocA_domain"/>
</dbReference>
<dbReference type="InterPro" id="IPR055170">
    <property type="entry name" value="GFO_IDH_MocA-like_dom"/>
</dbReference>
<protein>
    <submittedName>
        <fullName evidence="5">Putative enzyme</fullName>
        <ecNumber evidence="5">1.-.-.-</ecNumber>
    </submittedName>
</protein>
<dbReference type="InterPro" id="IPR036291">
    <property type="entry name" value="NAD(P)-bd_dom_sf"/>
</dbReference>
<evidence type="ECO:0000256" key="2">
    <source>
        <dbReference type="ARBA" id="ARBA00023002"/>
    </source>
</evidence>
<keyword evidence="2 5" id="KW-0560">Oxidoreductase</keyword>
<evidence type="ECO:0000313" key="5">
    <source>
        <dbReference type="EMBL" id="SOB59657.1"/>
    </source>
</evidence>
<dbReference type="SUPFAM" id="SSF55347">
    <property type="entry name" value="Glyceraldehyde-3-phosphate dehydrogenase-like, C-terminal domain"/>
    <property type="match status" value="1"/>
</dbReference>
<dbReference type="AlphaFoldDB" id="A0A2C8FB44"/>
<sequence>MKTIRFGILSTAKIARTKVIPALQQGEYTTVDAICSRNEESARAAADELSIPKSYGSYEAMLNDPDIDAVYVPLPNHLHVKWSINAMAAGKHVLCEKPIGLDTEDANKLIDATSRYPHLKVMEGFMYRFHPQWIEAKRLVDEGEIGDLVTIQSFFSYFNDDPNNIRNMAAIGGGGLMDIGCYSISLSRFLFNAEPTRCCGFADRDPEFGTDRLFSGMMDFNGKVSTFTCSTQLSPYQRVNILGTDGRIEILIPFNAPPNAPTQIIVQRDRLEDEEDRIRTTTFGVCDQYTLQGDAFAKSIIDDTPVPTPLTDAWANMHTLEVLIESAGIGQWVVC</sequence>
<dbReference type="GO" id="GO:0016491">
    <property type="term" value="F:oxidoreductase activity"/>
    <property type="evidence" value="ECO:0007669"/>
    <property type="project" value="UniProtKB-KW"/>
</dbReference>
<dbReference type="Pfam" id="PF01408">
    <property type="entry name" value="GFO_IDH_MocA"/>
    <property type="match status" value="1"/>
</dbReference>
<feature type="domain" description="Gfo/Idh/MocA-like oxidoreductase N-terminal" evidence="3">
    <location>
        <begin position="4"/>
        <end position="116"/>
    </location>
</feature>
<dbReference type="KEGG" id="pprf:DPRO_2747"/>
<dbReference type="Gene3D" id="3.30.360.10">
    <property type="entry name" value="Dihydrodipicolinate Reductase, domain 2"/>
    <property type="match status" value="1"/>
</dbReference>
<dbReference type="Pfam" id="PF22725">
    <property type="entry name" value="GFO_IDH_MocA_C3"/>
    <property type="match status" value="1"/>
</dbReference>
<evidence type="ECO:0000313" key="6">
    <source>
        <dbReference type="Proteomes" id="UP000219215"/>
    </source>
</evidence>
<dbReference type="SUPFAM" id="SSF51735">
    <property type="entry name" value="NAD(P)-binding Rossmann-fold domains"/>
    <property type="match status" value="1"/>
</dbReference>
<organism evidence="5 6">
    <name type="scientific">Pseudodesulfovibrio profundus</name>
    <dbReference type="NCBI Taxonomy" id="57320"/>
    <lineage>
        <taxon>Bacteria</taxon>
        <taxon>Pseudomonadati</taxon>
        <taxon>Thermodesulfobacteriota</taxon>
        <taxon>Desulfovibrionia</taxon>
        <taxon>Desulfovibrionales</taxon>
        <taxon>Desulfovibrionaceae</taxon>
    </lineage>
</organism>
<dbReference type="EC" id="1.-.-.-" evidence="5"/>
<dbReference type="PANTHER" id="PTHR22604:SF105">
    <property type="entry name" value="TRANS-1,2-DIHYDROBENZENE-1,2-DIOL DEHYDROGENASE"/>
    <property type="match status" value="1"/>
</dbReference>
<dbReference type="InterPro" id="IPR000683">
    <property type="entry name" value="Gfo/Idh/MocA-like_OxRdtase_N"/>
</dbReference>
<dbReference type="EMBL" id="LT907975">
    <property type="protein sequence ID" value="SOB59657.1"/>
    <property type="molecule type" value="Genomic_DNA"/>
</dbReference>
<dbReference type="RefSeq" id="WP_097012500.1">
    <property type="nucleotide sequence ID" value="NZ_LT907975.1"/>
</dbReference>
<reference evidence="6" key="1">
    <citation type="submission" date="2017-09" db="EMBL/GenBank/DDBJ databases">
        <authorList>
            <person name="Regsiter A."/>
            <person name="William W."/>
        </authorList>
    </citation>
    <scope>NUCLEOTIDE SEQUENCE [LARGE SCALE GENOMIC DNA]</scope>
    <source>
        <strain evidence="6">500-1</strain>
    </source>
</reference>
<accession>A0A2C8FB44</accession>
<comment type="similarity">
    <text evidence="1">Belongs to the Gfo/Idh/MocA family.</text>
</comment>
<name>A0A2C8FB44_9BACT</name>
<dbReference type="Proteomes" id="UP000219215">
    <property type="component" value="Chromosome DPRO"/>
</dbReference>
<evidence type="ECO:0000259" key="3">
    <source>
        <dbReference type="Pfam" id="PF01408"/>
    </source>
</evidence>
<dbReference type="Gene3D" id="3.40.50.720">
    <property type="entry name" value="NAD(P)-binding Rossmann-like Domain"/>
    <property type="match status" value="1"/>
</dbReference>
<feature type="domain" description="GFO/IDH/MocA-like oxidoreductase" evidence="4">
    <location>
        <begin position="134"/>
        <end position="249"/>
    </location>
</feature>
<keyword evidence="6" id="KW-1185">Reference proteome</keyword>
<evidence type="ECO:0000259" key="4">
    <source>
        <dbReference type="Pfam" id="PF22725"/>
    </source>
</evidence>